<gene>
    <name evidence="1" type="ORF">FHS16_005956</name>
</gene>
<sequence>MELGGSQCSSNDSSLPKIDLYIYEIDLNSVPVDAYYFDIDKLDEHDNPQEQIFSTSLPAYNIPGSVSPYSIYPKLTNLDKSCLRTRQYIYWKPPKQRFFCCKYSSSFQA</sequence>
<name>A0A7W5CDT7_9BACL</name>
<dbReference type="EMBL" id="JACHXW010000029">
    <property type="protein sequence ID" value="MBB3155840.1"/>
    <property type="molecule type" value="Genomic_DNA"/>
</dbReference>
<evidence type="ECO:0000313" key="1">
    <source>
        <dbReference type="EMBL" id="MBB3155840.1"/>
    </source>
</evidence>
<dbReference type="Proteomes" id="UP000518605">
    <property type="component" value="Unassembled WGS sequence"/>
</dbReference>
<dbReference type="RefSeq" id="WP_183570838.1">
    <property type="nucleotide sequence ID" value="NZ_CBCSLB010000029.1"/>
</dbReference>
<organism evidence="1 2">
    <name type="scientific">Paenibacillus endophyticus</name>
    <dbReference type="NCBI Taxonomy" id="1294268"/>
    <lineage>
        <taxon>Bacteria</taxon>
        <taxon>Bacillati</taxon>
        <taxon>Bacillota</taxon>
        <taxon>Bacilli</taxon>
        <taxon>Bacillales</taxon>
        <taxon>Paenibacillaceae</taxon>
        <taxon>Paenibacillus</taxon>
    </lineage>
</organism>
<accession>A0A7W5CDT7</accession>
<proteinExistence type="predicted"/>
<protein>
    <submittedName>
        <fullName evidence="1">Uncharacterized protein</fullName>
    </submittedName>
</protein>
<dbReference type="AlphaFoldDB" id="A0A7W5CDT7"/>
<reference evidence="1 2" key="1">
    <citation type="submission" date="2020-08" db="EMBL/GenBank/DDBJ databases">
        <title>Genomic Encyclopedia of Type Strains, Phase III (KMG-III): the genomes of soil and plant-associated and newly described type strains.</title>
        <authorList>
            <person name="Whitman W."/>
        </authorList>
    </citation>
    <scope>NUCLEOTIDE SEQUENCE [LARGE SCALE GENOMIC DNA]</scope>
    <source>
        <strain evidence="1 2">CECT 8234</strain>
    </source>
</reference>
<evidence type="ECO:0000313" key="2">
    <source>
        <dbReference type="Proteomes" id="UP000518605"/>
    </source>
</evidence>
<comment type="caution">
    <text evidence="1">The sequence shown here is derived from an EMBL/GenBank/DDBJ whole genome shotgun (WGS) entry which is preliminary data.</text>
</comment>
<keyword evidence="2" id="KW-1185">Reference proteome</keyword>